<dbReference type="Pfam" id="PF23560">
    <property type="entry name" value="GBD_Hemicentin"/>
    <property type="match status" value="1"/>
</dbReference>
<name>A0A1U8DJP2_ALLSI</name>
<feature type="domain" description="VWA7 N-terminal" evidence="8">
    <location>
        <begin position="145"/>
        <end position="223"/>
    </location>
</feature>
<dbReference type="InterPro" id="IPR036465">
    <property type="entry name" value="vWFA_dom_sf"/>
</dbReference>
<comment type="subcellular location">
    <subcellularLocation>
        <location evidence="1">Secreted</location>
    </subcellularLocation>
</comment>
<evidence type="ECO:0000259" key="6">
    <source>
        <dbReference type="Pfam" id="PF23560"/>
    </source>
</evidence>
<dbReference type="Proteomes" id="UP000189705">
    <property type="component" value="Unplaced"/>
</dbReference>
<evidence type="ECO:0000256" key="5">
    <source>
        <dbReference type="SAM" id="MobiDB-lite"/>
    </source>
</evidence>
<dbReference type="KEGG" id="asn:102378495"/>
<organism evidence="9 10">
    <name type="scientific">Alligator sinensis</name>
    <name type="common">Chinese alligator</name>
    <dbReference type="NCBI Taxonomy" id="38654"/>
    <lineage>
        <taxon>Eukaryota</taxon>
        <taxon>Metazoa</taxon>
        <taxon>Chordata</taxon>
        <taxon>Craniata</taxon>
        <taxon>Vertebrata</taxon>
        <taxon>Euteleostomi</taxon>
        <taxon>Archelosauria</taxon>
        <taxon>Archosauria</taxon>
        <taxon>Crocodylia</taxon>
        <taxon>Alligatoridae</taxon>
        <taxon>Alligatorinae</taxon>
        <taxon>Alligator</taxon>
    </lineage>
</organism>
<feature type="domain" description="VWA7 N-terminal" evidence="8">
    <location>
        <begin position="26"/>
        <end position="139"/>
    </location>
</feature>
<dbReference type="RefSeq" id="XP_014381432.2">
    <property type="nucleotide sequence ID" value="XM_014525946.2"/>
</dbReference>
<evidence type="ECO:0000256" key="4">
    <source>
        <dbReference type="ARBA" id="ARBA00023180"/>
    </source>
</evidence>
<keyword evidence="9" id="KW-1185">Reference proteome</keyword>
<dbReference type="Pfam" id="PF25106">
    <property type="entry name" value="VWA_4"/>
    <property type="match status" value="1"/>
</dbReference>
<keyword evidence="4" id="KW-0325">Glycoprotein</keyword>
<evidence type="ECO:0000256" key="1">
    <source>
        <dbReference type="ARBA" id="ARBA00004613"/>
    </source>
</evidence>
<feature type="domain" description="Hemicentin-1-like von Willebrand factor A" evidence="7">
    <location>
        <begin position="249"/>
        <end position="415"/>
    </location>
</feature>
<dbReference type="STRING" id="38654.A0A1U8DJP2"/>
<gene>
    <name evidence="10" type="primary">VWA7</name>
</gene>
<dbReference type="PANTHER" id="PTHR14905">
    <property type="entry name" value="NG37"/>
    <property type="match status" value="1"/>
</dbReference>
<feature type="region of interest" description="Disordered" evidence="5">
    <location>
        <begin position="1"/>
        <end position="20"/>
    </location>
</feature>
<evidence type="ECO:0000259" key="8">
    <source>
        <dbReference type="Pfam" id="PF25107"/>
    </source>
</evidence>
<sequence>AFFLEKHPRHGKAHSSPGSLEKLDPLTASSLIKAYYGADVSASRLDKVLDALIAANNQVEAEIQTDPAHYFYCEEIAKGQSHLQAYRKTLLDEARKEGSMDGARVSAGKALHILQKFYSNSNWVEMGRGVPYEHLGMGGCEGGFLCKDNLLVTDMLTSGYRSWKACGKKPPGKCSHGTPDDITSRSAPTGGINKETWDPVMSPHHDLHLQAARLAIQATRDFFVAPGYGFLDKVGETAFRSFFNLATYSLTFVVDTTGSMSEEIAWVKDHCLELLHKYAGSPDAPHNYVLVPFSDPDFGPVFVTENVKEFQVAIEALTVSGGDDCPEMALSGLELALRASEPRSKIFTFTDASAKDIDKMDVVKMLVESKGSQVNPLLTGVCHEDRAIREAPRPFTNVFEELAWLSGGFYVLTTKAKLPELLGVMELALNAAPVTVIRGRLRGDPMYFSVDDALSEFTVSIRSLEGARAEAFSLTLQQPSGTAPPDLTTVIASVDRQVVKVPRVAETGMWKLTVVPSGYYEVEVGGKSLLDINIQLLEGTQDLMLPIQGRPVQGGNYTVSVRLQGEDLGARPQRLVILDSTLTPVDAIPLVQRRNAQSHVLGLARLSLHHPVTILLVEGQTGTGVSFSRLHPTPVTAAAVLLAALEGQNTTLHPGDTTTLQVQVSNSGPEDTFSFSVRDELGLLQSFEPSSVTLASGESLVLYANFTAPKNFSGFASSIATFSARGGSAQNYIKVPLIAVPEAAQTEDVIPPTHKLLGVNFPCVKEDPDCTRHNWTVRFSVTDDQGPVTIQVVENPRGLTCRLATSGGQICVYRSTCCSQVVQLLFSDRTGNADTLVVDYRNPDL</sequence>
<dbReference type="Pfam" id="PF25107">
    <property type="entry name" value="VWA7_N"/>
    <property type="match status" value="2"/>
</dbReference>
<keyword evidence="2" id="KW-0964">Secreted</keyword>
<evidence type="ECO:0000313" key="9">
    <source>
        <dbReference type="Proteomes" id="UP000189705"/>
    </source>
</evidence>
<keyword evidence="3" id="KW-0732">Signal</keyword>
<dbReference type="InterPro" id="IPR056475">
    <property type="entry name" value="GBD_Hemicentin/VWA7"/>
</dbReference>
<dbReference type="InterPro" id="IPR056862">
    <property type="entry name" value="VWA7_N"/>
</dbReference>
<dbReference type="InterPro" id="IPR056861">
    <property type="entry name" value="HMCN1-like_VWA"/>
</dbReference>
<evidence type="ECO:0000256" key="2">
    <source>
        <dbReference type="ARBA" id="ARBA00022525"/>
    </source>
</evidence>
<dbReference type="GeneID" id="102378495"/>
<dbReference type="CTD" id="80737"/>
<feature type="domain" description="Hemicentin/VWA7 galactose-binding" evidence="6">
    <location>
        <begin position="442"/>
        <end position="528"/>
    </location>
</feature>
<proteinExistence type="predicted"/>
<protein>
    <submittedName>
        <fullName evidence="10">von Willebrand factor A domain-containing protein 7</fullName>
    </submittedName>
</protein>
<evidence type="ECO:0000313" key="10">
    <source>
        <dbReference type="RefSeq" id="XP_014381432.2"/>
    </source>
</evidence>
<dbReference type="InterPro" id="IPR052577">
    <property type="entry name" value="VWA7"/>
</dbReference>
<evidence type="ECO:0000256" key="3">
    <source>
        <dbReference type="ARBA" id="ARBA00022729"/>
    </source>
</evidence>
<dbReference type="InParanoid" id="A0A1U8DJP2"/>
<dbReference type="GO" id="GO:0005576">
    <property type="term" value="C:extracellular region"/>
    <property type="evidence" value="ECO:0007669"/>
    <property type="project" value="UniProtKB-SubCell"/>
</dbReference>
<accession>A0A1U8DJP2</accession>
<dbReference type="PANTHER" id="PTHR14905:SF21">
    <property type="entry name" value="VWFA DOMAIN-CONTAINING PROTEIN"/>
    <property type="match status" value="1"/>
</dbReference>
<dbReference type="AlphaFoldDB" id="A0A1U8DJP2"/>
<dbReference type="Gene3D" id="3.40.50.410">
    <property type="entry name" value="von Willebrand factor, type A domain"/>
    <property type="match status" value="1"/>
</dbReference>
<dbReference type="SUPFAM" id="SSF53300">
    <property type="entry name" value="vWA-like"/>
    <property type="match status" value="1"/>
</dbReference>
<reference evidence="10" key="1">
    <citation type="submission" date="2025-08" db="UniProtKB">
        <authorList>
            <consortium name="RefSeq"/>
        </authorList>
    </citation>
    <scope>IDENTIFICATION</scope>
</reference>
<feature type="non-terminal residue" evidence="10">
    <location>
        <position position="1"/>
    </location>
</feature>
<evidence type="ECO:0000259" key="7">
    <source>
        <dbReference type="Pfam" id="PF25106"/>
    </source>
</evidence>
<dbReference type="eggNOG" id="KOG4475">
    <property type="taxonomic scope" value="Eukaryota"/>
</dbReference>